<feature type="compositionally biased region" description="Basic and acidic residues" evidence="3">
    <location>
        <begin position="1"/>
        <end position="11"/>
    </location>
</feature>
<dbReference type="Proteomes" id="UP000238350">
    <property type="component" value="Unassembled WGS sequence"/>
</dbReference>
<evidence type="ECO:0000256" key="2">
    <source>
        <dbReference type="ARBA" id="ARBA00023054"/>
    </source>
</evidence>
<dbReference type="GO" id="GO:0005634">
    <property type="term" value="C:nucleus"/>
    <property type="evidence" value="ECO:0007669"/>
    <property type="project" value="TreeGrafter"/>
</dbReference>
<feature type="domain" description="Coiled-coil" evidence="4">
    <location>
        <begin position="113"/>
        <end position="192"/>
    </location>
</feature>
<keyword evidence="2" id="KW-0175">Coiled coil</keyword>
<accession>A0A2T0FPB0</accession>
<dbReference type="STRING" id="45607.A0A2T0FPB0"/>
<sequence length="221" mass="24651">MAKGKGGDNSKKAAGQGRKAEAAARKQAEAETQAAAEEDQVWEQGSKKKNAKKEEEEAKREEARRKKAEREQLLEMEAAENKSKPQSSKNKGRDKILARRGGGIDAALAAAEGGSLSARNIDDAISALQIAAGKDTDKAERHPERRFKPALRAYEERRLPEIREEHPGLRLNQYKELIFKEFEKSAENPFNQVSVDYNAKRGDVREALDKAKKAKEDRLRG</sequence>
<evidence type="ECO:0000313" key="6">
    <source>
        <dbReference type="EMBL" id="PRT56822.1"/>
    </source>
</evidence>
<feature type="compositionally biased region" description="Basic and acidic residues" evidence="3">
    <location>
        <begin position="52"/>
        <end position="83"/>
    </location>
</feature>
<dbReference type="EMBL" id="NDIQ01000022">
    <property type="protein sequence ID" value="PRT56822.1"/>
    <property type="molecule type" value="Genomic_DNA"/>
</dbReference>
<dbReference type="PANTHER" id="PTHR21680:SF0">
    <property type="entry name" value="COILED-COIL DOMAIN-CONTAINING PROTEIN 124"/>
    <property type="match status" value="1"/>
</dbReference>
<feature type="region of interest" description="Disordered" evidence="3">
    <location>
        <begin position="1"/>
        <end position="97"/>
    </location>
</feature>
<proteinExistence type="inferred from homology"/>
<comment type="similarity">
    <text evidence="1">Belongs to the CCDC124 family.</text>
</comment>
<evidence type="ECO:0000259" key="5">
    <source>
        <dbReference type="Pfam" id="PF22048"/>
    </source>
</evidence>
<dbReference type="GO" id="GO:0006366">
    <property type="term" value="P:transcription by RNA polymerase II"/>
    <property type="evidence" value="ECO:0007669"/>
    <property type="project" value="TreeGrafter"/>
</dbReference>
<evidence type="ECO:0000256" key="1">
    <source>
        <dbReference type="ARBA" id="ARBA00008296"/>
    </source>
</evidence>
<dbReference type="AlphaFoldDB" id="A0A2T0FPB0"/>
<dbReference type="InterPro" id="IPR054414">
    <property type="entry name" value="Ccdc124/Oxs1_C"/>
</dbReference>
<dbReference type="Pfam" id="PF06244">
    <property type="entry name" value="Ccdc124"/>
    <property type="match status" value="1"/>
</dbReference>
<name>A0A2T0FPB0_9ASCO</name>
<dbReference type="GO" id="GO:0003713">
    <property type="term" value="F:transcription coactivator activity"/>
    <property type="evidence" value="ECO:0007669"/>
    <property type="project" value="TreeGrafter"/>
</dbReference>
<reference evidence="6 7" key="1">
    <citation type="submission" date="2017-04" db="EMBL/GenBank/DDBJ databases">
        <title>Genome sequencing of [Candida] sorbophila.</title>
        <authorList>
            <person name="Ahn J.O."/>
        </authorList>
    </citation>
    <scope>NUCLEOTIDE SEQUENCE [LARGE SCALE GENOMIC DNA]</scope>
    <source>
        <strain evidence="6 7">DS02</strain>
    </source>
</reference>
<evidence type="ECO:0000313" key="7">
    <source>
        <dbReference type="Proteomes" id="UP000238350"/>
    </source>
</evidence>
<dbReference type="OrthoDB" id="76412at2759"/>
<dbReference type="Pfam" id="PF22048">
    <property type="entry name" value="LSO1_2-like"/>
    <property type="match status" value="1"/>
</dbReference>
<keyword evidence="7" id="KW-1185">Reference proteome</keyword>
<feature type="domain" description="LSO1/LSO2" evidence="5">
    <location>
        <begin position="10"/>
        <end position="77"/>
    </location>
</feature>
<dbReference type="GeneID" id="36518190"/>
<dbReference type="PANTHER" id="PTHR21680">
    <property type="entry name" value="COILED-COIL DOMAIN-CONTAINING PROTEIN 124"/>
    <property type="match status" value="1"/>
</dbReference>
<feature type="compositionally biased region" description="Basic and acidic residues" evidence="3">
    <location>
        <begin position="18"/>
        <end position="29"/>
    </location>
</feature>
<protein>
    <recommendedName>
        <fullName evidence="8">Coiled-coil domain-containing protein 124</fullName>
    </recommendedName>
</protein>
<dbReference type="InterPro" id="IPR010422">
    <property type="entry name" value="Ccdc124/Oxs1"/>
</dbReference>
<evidence type="ECO:0008006" key="8">
    <source>
        <dbReference type="Google" id="ProtNLM"/>
    </source>
</evidence>
<dbReference type="InterPro" id="IPR054413">
    <property type="entry name" value="LSO1/2"/>
</dbReference>
<organism evidence="6 7">
    <name type="scientific">Wickerhamiella sorbophila</name>
    <dbReference type="NCBI Taxonomy" id="45607"/>
    <lineage>
        <taxon>Eukaryota</taxon>
        <taxon>Fungi</taxon>
        <taxon>Dikarya</taxon>
        <taxon>Ascomycota</taxon>
        <taxon>Saccharomycotina</taxon>
        <taxon>Dipodascomycetes</taxon>
        <taxon>Dipodascales</taxon>
        <taxon>Trichomonascaceae</taxon>
        <taxon>Wickerhamiella</taxon>
    </lineage>
</organism>
<comment type="caution">
    <text evidence="6">The sequence shown here is derived from an EMBL/GenBank/DDBJ whole genome shotgun (WGS) entry which is preliminary data.</text>
</comment>
<evidence type="ECO:0000259" key="4">
    <source>
        <dbReference type="Pfam" id="PF06244"/>
    </source>
</evidence>
<dbReference type="RefSeq" id="XP_024666767.1">
    <property type="nucleotide sequence ID" value="XM_024810999.1"/>
</dbReference>
<evidence type="ECO:0000256" key="3">
    <source>
        <dbReference type="SAM" id="MobiDB-lite"/>
    </source>
</evidence>
<gene>
    <name evidence="6" type="ORF">B9G98_04442</name>
</gene>